<reference evidence="3" key="1">
    <citation type="submission" date="2022-09" db="EMBL/GenBank/DDBJ databases">
        <title>Actin cytoskeleton and complex cell architecture in an #Asgard archaeon.</title>
        <authorList>
            <person name="Ponce Toledo R.I."/>
            <person name="Schleper C."/>
            <person name="Rodrigues Oliveira T."/>
            <person name="Wollweber F."/>
            <person name="Xu J."/>
            <person name="Rittmann S."/>
            <person name="Klingl A."/>
            <person name="Pilhofer M."/>
        </authorList>
    </citation>
    <scope>NUCLEOTIDE SEQUENCE</scope>
    <source>
        <strain evidence="3">B-35</strain>
    </source>
</reference>
<feature type="compositionally biased region" description="Basic residues" evidence="1">
    <location>
        <begin position="281"/>
        <end position="292"/>
    </location>
</feature>
<name>A0ABY6HV14_9ARCH</name>
<organism evidence="3 4">
    <name type="scientific">Candidatus Lokiarchaeum ossiferum</name>
    <dbReference type="NCBI Taxonomy" id="2951803"/>
    <lineage>
        <taxon>Archaea</taxon>
        <taxon>Promethearchaeati</taxon>
        <taxon>Promethearchaeota</taxon>
        <taxon>Promethearchaeia</taxon>
        <taxon>Promethearchaeales</taxon>
        <taxon>Promethearchaeaceae</taxon>
        <taxon>Candidatus Lokiarchaeum</taxon>
    </lineage>
</organism>
<feature type="region of interest" description="Disordered" evidence="1">
    <location>
        <begin position="227"/>
        <end position="306"/>
    </location>
</feature>
<keyword evidence="2" id="KW-0472">Membrane</keyword>
<keyword evidence="2" id="KW-0812">Transmembrane</keyword>
<feature type="compositionally biased region" description="Basic and acidic residues" evidence="1">
    <location>
        <begin position="252"/>
        <end position="280"/>
    </location>
</feature>
<feature type="compositionally biased region" description="Basic and acidic residues" evidence="1">
    <location>
        <begin position="227"/>
        <end position="245"/>
    </location>
</feature>
<dbReference type="Proteomes" id="UP001208689">
    <property type="component" value="Chromosome"/>
</dbReference>
<feature type="transmembrane region" description="Helical" evidence="2">
    <location>
        <begin position="34"/>
        <end position="52"/>
    </location>
</feature>
<protein>
    <recommendedName>
        <fullName evidence="5">RING-type domain-containing protein</fullName>
    </recommendedName>
</protein>
<feature type="transmembrane region" description="Helical" evidence="2">
    <location>
        <begin position="7"/>
        <end position="28"/>
    </location>
</feature>
<feature type="transmembrane region" description="Helical" evidence="2">
    <location>
        <begin position="103"/>
        <end position="129"/>
    </location>
</feature>
<evidence type="ECO:0000256" key="2">
    <source>
        <dbReference type="SAM" id="Phobius"/>
    </source>
</evidence>
<dbReference type="EMBL" id="CP104013">
    <property type="protein sequence ID" value="UYP46707.1"/>
    <property type="molecule type" value="Genomic_DNA"/>
</dbReference>
<evidence type="ECO:0000256" key="1">
    <source>
        <dbReference type="SAM" id="MobiDB-lite"/>
    </source>
</evidence>
<feature type="transmembrane region" description="Helical" evidence="2">
    <location>
        <begin position="141"/>
        <end position="160"/>
    </location>
</feature>
<proteinExistence type="predicted"/>
<gene>
    <name evidence="3" type="ORF">NEF87_002992</name>
</gene>
<accession>A0ABY6HV14</accession>
<keyword evidence="4" id="KW-1185">Reference proteome</keyword>
<evidence type="ECO:0000313" key="4">
    <source>
        <dbReference type="Proteomes" id="UP001208689"/>
    </source>
</evidence>
<keyword evidence="2" id="KW-1133">Transmembrane helix</keyword>
<sequence>MKVSKIILYFVVLVVSLLIAVFTGNAPSDSLNGFFSHILLGLWLCILFEYVSKIKRVREYSASLNNFVIIFGGLLVGTFYGIWGDFTTILQDVVLPINVSFNIWTLILAVPYLFFSMILLSFCISKYFTVFIGTKSIDARPFMIITSLILISFDFIYLVLGGNVFQNIAPETSGINLIILLNLCVLVIYFLFAITKRRPRISGFSMRGVSNRLNNIDRQIEDADRFADAARQREKKAQAQEQQKRDQRRRQRDLERKQSRRREQEEKARRKQQREQERLQRSKSKSSSKPKVSRTTSSSSVSKKELLRMKPKTGVLTPDDFKCIFCFELPSTSDGHRGIVLCPNCNYPAHVDEFKNWVRTSSLCSRCDGTIPSSFRRNPKVIQVKDYLRAYKFWKKKF</sequence>
<feature type="transmembrane region" description="Helical" evidence="2">
    <location>
        <begin position="172"/>
        <end position="192"/>
    </location>
</feature>
<evidence type="ECO:0008006" key="5">
    <source>
        <dbReference type="Google" id="ProtNLM"/>
    </source>
</evidence>
<evidence type="ECO:0000313" key="3">
    <source>
        <dbReference type="EMBL" id="UYP46707.1"/>
    </source>
</evidence>
<feature type="transmembrane region" description="Helical" evidence="2">
    <location>
        <begin position="64"/>
        <end position="83"/>
    </location>
</feature>